<dbReference type="Proteomes" id="UP001149074">
    <property type="component" value="Unassembled WGS sequence"/>
</dbReference>
<keyword evidence="6" id="KW-1185">Reference proteome</keyword>
<evidence type="ECO:0000259" key="4">
    <source>
        <dbReference type="Pfam" id="PF05368"/>
    </source>
</evidence>
<dbReference type="OrthoDB" id="10000533at2759"/>
<evidence type="ECO:0000256" key="1">
    <source>
        <dbReference type="ARBA" id="ARBA00005725"/>
    </source>
</evidence>
<dbReference type="PANTHER" id="PTHR47706">
    <property type="entry name" value="NMRA-LIKE FAMILY PROTEIN"/>
    <property type="match status" value="1"/>
</dbReference>
<dbReference type="GO" id="GO:0016491">
    <property type="term" value="F:oxidoreductase activity"/>
    <property type="evidence" value="ECO:0007669"/>
    <property type="project" value="UniProtKB-KW"/>
</dbReference>
<dbReference type="EMBL" id="JAPQKI010000009">
    <property type="protein sequence ID" value="KAJ5090589.1"/>
    <property type="molecule type" value="Genomic_DNA"/>
</dbReference>
<dbReference type="RefSeq" id="XP_056472570.1">
    <property type="nucleotide sequence ID" value="XM_056621764.1"/>
</dbReference>
<accession>A0A9W9EYZ0</accession>
<keyword evidence="3" id="KW-0560">Oxidoreductase</keyword>
<dbReference type="SUPFAM" id="SSF51735">
    <property type="entry name" value="NAD(P)-binding Rossmann-fold domains"/>
    <property type="match status" value="1"/>
</dbReference>
<dbReference type="InterPro" id="IPR036291">
    <property type="entry name" value="NAD(P)-bd_dom_sf"/>
</dbReference>
<evidence type="ECO:0000256" key="2">
    <source>
        <dbReference type="ARBA" id="ARBA00022857"/>
    </source>
</evidence>
<dbReference type="AlphaFoldDB" id="A0A9W9EYZ0"/>
<evidence type="ECO:0000313" key="6">
    <source>
        <dbReference type="Proteomes" id="UP001149074"/>
    </source>
</evidence>
<dbReference type="Gene3D" id="3.90.25.10">
    <property type="entry name" value="UDP-galactose 4-epimerase, domain 1"/>
    <property type="match status" value="1"/>
</dbReference>
<dbReference type="Pfam" id="PF05368">
    <property type="entry name" value="NmrA"/>
    <property type="match status" value="1"/>
</dbReference>
<proteinExistence type="inferred from homology"/>
<comment type="similarity">
    <text evidence="1">Belongs to the NmrA-type oxidoreductase family. Isoflavone reductase subfamily.</text>
</comment>
<protein>
    <recommendedName>
        <fullName evidence="4">NmrA-like domain-containing protein</fullName>
    </recommendedName>
</protein>
<name>A0A9W9EYZ0_9EURO</name>
<evidence type="ECO:0000256" key="3">
    <source>
        <dbReference type="ARBA" id="ARBA00023002"/>
    </source>
</evidence>
<reference evidence="5" key="2">
    <citation type="journal article" date="2023" name="IMA Fungus">
        <title>Comparative genomic study of the Penicillium genus elucidates a diverse pangenome and 15 lateral gene transfer events.</title>
        <authorList>
            <person name="Petersen C."/>
            <person name="Sorensen T."/>
            <person name="Nielsen M.R."/>
            <person name="Sondergaard T.E."/>
            <person name="Sorensen J.L."/>
            <person name="Fitzpatrick D.A."/>
            <person name="Frisvad J.C."/>
            <person name="Nielsen K.L."/>
        </authorList>
    </citation>
    <scope>NUCLEOTIDE SEQUENCE</scope>
    <source>
        <strain evidence="5">IBT 30761</strain>
    </source>
</reference>
<dbReference type="PANTHER" id="PTHR47706:SF4">
    <property type="entry name" value="NMRA-LIKE DOMAIN-CONTAINING PROTEIN"/>
    <property type="match status" value="1"/>
</dbReference>
<organism evidence="5 6">
    <name type="scientific">Penicillium argentinense</name>
    <dbReference type="NCBI Taxonomy" id="1131581"/>
    <lineage>
        <taxon>Eukaryota</taxon>
        <taxon>Fungi</taxon>
        <taxon>Dikarya</taxon>
        <taxon>Ascomycota</taxon>
        <taxon>Pezizomycotina</taxon>
        <taxon>Eurotiomycetes</taxon>
        <taxon>Eurotiomycetidae</taxon>
        <taxon>Eurotiales</taxon>
        <taxon>Aspergillaceae</taxon>
        <taxon>Penicillium</taxon>
    </lineage>
</organism>
<dbReference type="InterPro" id="IPR008030">
    <property type="entry name" value="NmrA-like"/>
</dbReference>
<keyword evidence="2" id="KW-0521">NADP</keyword>
<sequence>MNTVAVAGGTGGVGETLVETLTEQSKFHVVVLSRNELKQESVTRAVSHIRIDYDDIPVLTRQLEDHNIHTIISAIGLVSEETSKAQLNLIEAADKSKVTERFIPSEYSFIQTADLLPIDPSIQFWLDAADRLKASSLKYTRVIPGFFMDYWGMPHVKTNLQPYSFGINISSRTAAIPGDGNDVICMTYTYDMAQYMVKVLDLQEWPEFSVVVGDEVTYNQILAMAEQILGEKFKVTYDSLDRIKAGNVTNPPMPSDLGCTEEELTEVTALVSRLTVKGVFDLPKENCLNSRFPEVQPITMKKFLEKAWGGNQH</sequence>
<feature type="domain" description="NmrA-like" evidence="4">
    <location>
        <begin position="2"/>
        <end position="237"/>
    </location>
</feature>
<evidence type="ECO:0000313" key="5">
    <source>
        <dbReference type="EMBL" id="KAJ5090589.1"/>
    </source>
</evidence>
<reference evidence="5" key="1">
    <citation type="submission" date="2022-11" db="EMBL/GenBank/DDBJ databases">
        <authorList>
            <person name="Petersen C."/>
        </authorList>
    </citation>
    <scope>NUCLEOTIDE SEQUENCE</scope>
    <source>
        <strain evidence="5">IBT 30761</strain>
    </source>
</reference>
<gene>
    <name evidence="5" type="ORF">N7532_009273</name>
</gene>
<comment type="caution">
    <text evidence="5">The sequence shown here is derived from an EMBL/GenBank/DDBJ whole genome shotgun (WGS) entry which is preliminary data.</text>
</comment>
<dbReference type="GeneID" id="81360743"/>
<dbReference type="InterPro" id="IPR051609">
    <property type="entry name" value="NmrA/Isoflavone_reductase-like"/>
</dbReference>
<dbReference type="Gene3D" id="3.40.50.720">
    <property type="entry name" value="NAD(P)-binding Rossmann-like Domain"/>
    <property type="match status" value="1"/>
</dbReference>